<evidence type="ECO:0000313" key="2">
    <source>
        <dbReference type="Proteomes" id="UP001162164"/>
    </source>
</evidence>
<keyword evidence="2" id="KW-1185">Reference proteome</keyword>
<protein>
    <submittedName>
        <fullName evidence="1">Uncharacterized protein</fullName>
    </submittedName>
</protein>
<accession>A0ABQ9JT18</accession>
<dbReference type="Proteomes" id="UP001162164">
    <property type="component" value="Unassembled WGS sequence"/>
</dbReference>
<name>A0ABQ9JT18_9CUCU</name>
<organism evidence="1 2">
    <name type="scientific">Molorchus minor</name>
    <dbReference type="NCBI Taxonomy" id="1323400"/>
    <lineage>
        <taxon>Eukaryota</taxon>
        <taxon>Metazoa</taxon>
        <taxon>Ecdysozoa</taxon>
        <taxon>Arthropoda</taxon>
        <taxon>Hexapoda</taxon>
        <taxon>Insecta</taxon>
        <taxon>Pterygota</taxon>
        <taxon>Neoptera</taxon>
        <taxon>Endopterygota</taxon>
        <taxon>Coleoptera</taxon>
        <taxon>Polyphaga</taxon>
        <taxon>Cucujiformia</taxon>
        <taxon>Chrysomeloidea</taxon>
        <taxon>Cerambycidae</taxon>
        <taxon>Lamiinae</taxon>
        <taxon>Monochamini</taxon>
        <taxon>Molorchus</taxon>
    </lineage>
</organism>
<comment type="caution">
    <text evidence="1">The sequence shown here is derived from an EMBL/GenBank/DDBJ whole genome shotgun (WGS) entry which is preliminary data.</text>
</comment>
<evidence type="ECO:0000313" key="1">
    <source>
        <dbReference type="EMBL" id="KAJ8981240.1"/>
    </source>
</evidence>
<proteinExistence type="predicted"/>
<reference evidence="1" key="1">
    <citation type="journal article" date="2023" name="Insect Mol. Biol.">
        <title>Genome sequencing provides insights into the evolution of gene families encoding plant cell wall-degrading enzymes in longhorned beetles.</title>
        <authorList>
            <person name="Shin N.R."/>
            <person name="Okamura Y."/>
            <person name="Kirsch R."/>
            <person name="Pauchet Y."/>
        </authorList>
    </citation>
    <scope>NUCLEOTIDE SEQUENCE</scope>
    <source>
        <strain evidence="1">MMC_N1</strain>
    </source>
</reference>
<dbReference type="EMBL" id="JAPWTJ010000194">
    <property type="protein sequence ID" value="KAJ8981240.1"/>
    <property type="molecule type" value="Genomic_DNA"/>
</dbReference>
<gene>
    <name evidence="1" type="ORF">NQ317_009612</name>
</gene>
<sequence>MYYRYVILNISILPPEEVTLVQVHMEQLYQAKKKHLIKILSLNLGTCLPKNNNCSIDARQELAELVKRKAEIGG</sequence>